<accession>A0ABQ7QQ77</accession>
<dbReference type="Proteomes" id="UP000823941">
    <property type="component" value="Chromosome 10"/>
</dbReference>
<keyword evidence="2" id="KW-1185">Reference proteome</keyword>
<name>A0ABQ7QQ77_PLUXY</name>
<organism evidence="1 2">
    <name type="scientific">Plutella xylostella</name>
    <name type="common">Diamondback moth</name>
    <name type="synonym">Plutella maculipennis</name>
    <dbReference type="NCBI Taxonomy" id="51655"/>
    <lineage>
        <taxon>Eukaryota</taxon>
        <taxon>Metazoa</taxon>
        <taxon>Ecdysozoa</taxon>
        <taxon>Arthropoda</taxon>
        <taxon>Hexapoda</taxon>
        <taxon>Insecta</taxon>
        <taxon>Pterygota</taxon>
        <taxon>Neoptera</taxon>
        <taxon>Endopterygota</taxon>
        <taxon>Lepidoptera</taxon>
        <taxon>Glossata</taxon>
        <taxon>Ditrysia</taxon>
        <taxon>Yponomeutoidea</taxon>
        <taxon>Plutellidae</taxon>
        <taxon>Plutella</taxon>
    </lineage>
</organism>
<gene>
    <name evidence="1" type="ORF">JYU34_007362</name>
</gene>
<evidence type="ECO:0000313" key="1">
    <source>
        <dbReference type="EMBL" id="KAG7307208.1"/>
    </source>
</evidence>
<reference evidence="1 2" key="1">
    <citation type="submission" date="2021-06" db="EMBL/GenBank/DDBJ databases">
        <title>A haploid diamondback moth (Plutella xylostella L.) genome assembly resolves 31 chromosomes and identifies a diamide resistance mutation.</title>
        <authorList>
            <person name="Ward C.M."/>
            <person name="Perry K.D."/>
            <person name="Baker G."/>
            <person name="Powis K."/>
            <person name="Heckel D.G."/>
            <person name="Baxter S.W."/>
        </authorList>
    </citation>
    <scope>NUCLEOTIDE SEQUENCE [LARGE SCALE GENOMIC DNA]</scope>
    <source>
        <strain evidence="1 2">LV</strain>
        <tissue evidence="1">Single pupa</tissue>
    </source>
</reference>
<sequence>MATLELYLKLHSGRATYCCGTVVPRPVNSEGETEPETDVVGDVLIVLSVIHGNAHK</sequence>
<proteinExistence type="predicted"/>
<comment type="caution">
    <text evidence="1">The sequence shown here is derived from an EMBL/GenBank/DDBJ whole genome shotgun (WGS) entry which is preliminary data.</text>
</comment>
<dbReference type="EMBL" id="JAHIBW010000010">
    <property type="protein sequence ID" value="KAG7307208.1"/>
    <property type="molecule type" value="Genomic_DNA"/>
</dbReference>
<evidence type="ECO:0000313" key="2">
    <source>
        <dbReference type="Proteomes" id="UP000823941"/>
    </source>
</evidence>
<protein>
    <submittedName>
        <fullName evidence="1">Uncharacterized protein</fullName>
    </submittedName>
</protein>